<evidence type="ECO:0000256" key="1">
    <source>
        <dbReference type="ARBA" id="ARBA00004141"/>
    </source>
</evidence>
<keyword evidence="3 5" id="KW-1133">Transmembrane helix</keyword>
<organism evidence="7 8">
    <name type="scientific">Pseudomicrostroma glucosiphilum</name>
    <dbReference type="NCBI Taxonomy" id="1684307"/>
    <lineage>
        <taxon>Eukaryota</taxon>
        <taxon>Fungi</taxon>
        <taxon>Dikarya</taxon>
        <taxon>Basidiomycota</taxon>
        <taxon>Ustilaginomycotina</taxon>
        <taxon>Exobasidiomycetes</taxon>
        <taxon>Microstromatales</taxon>
        <taxon>Microstromatales incertae sedis</taxon>
        <taxon>Pseudomicrostroma</taxon>
    </lineage>
</organism>
<evidence type="ECO:0000256" key="5">
    <source>
        <dbReference type="SAM" id="Phobius"/>
    </source>
</evidence>
<feature type="transmembrane region" description="Helical" evidence="5">
    <location>
        <begin position="270"/>
        <end position="290"/>
    </location>
</feature>
<feature type="transmembrane region" description="Helical" evidence="5">
    <location>
        <begin position="233"/>
        <end position="250"/>
    </location>
</feature>
<reference evidence="7 8" key="1">
    <citation type="journal article" date="2018" name="Mol. Biol. Evol.">
        <title>Broad Genomic Sampling Reveals a Smut Pathogenic Ancestry of the Fungal Clade Ustilaginomycotina.</title>
        <authorList>
            <person name="Kijpornyongpan T."/>
            <person name="Mondo S.J."/>
            <person name="Barry K."/>
            <person name="Sandor L."/>
            <person name="Lee J."/>
            <person name="Lipzen A."/>
            <person name="Pangilinan J."/>
            <person name="LaButti K."/>
            <person name="Hainaut M."/>
            <person name="Henrissat B."/>
            <person name="Grigoriev I.V."/>
            <person name="Spatafora J.W."/>
            <person name="Aime M.C."/>
        </authorList>
    </citation>
    <scope>NUCLEOTIDE SEQUENCE [LARGE SCALE GENOMIC DNA]</scope>
    <source>
        <strain evidence="7 8">MCA 4718</strain>
    </source>
</reference>
<dbReference type="InterPro" id="IPR007568">
    <property type="entry name" value="RTA1"/>
</dbReference>
<dbReference type="Pfam" id="PF04479">
    <property type="entry name" value="RTA1"/>
    <property type="match status" value="1"/>
</dbReference>
<dbReference type="GeneID" id="37012253"/>
<dbReference type="PANTHER" id="PTHR31465">
    <property type="entry name" value="PROTEIN RTA1-RELATED"/>
    <property type="match status" value="1"/>
</dbReference>
<feature type="transmembrane region" description="Helical" evidence="5">
    <location>
        <begin position="100"/>
        <end position="123"/>
    </location>
</feature>
<dbReference type="OrthoDB" id="3358017at2759"/>
<gene>
    <name evidence="7" type="ORF">BCV69DRAFT_253425</name>
</gene>
<dbReference type="STRING" id="1684307.A0A316TZT7"/>
<evidence type="ECO:0000256" key="4">
    <source>
        <dbReference type="ARBA" id="ARBA00023136"/>
    </source>
</evidence>
<dbReference type="EMBL" id="KZ819338">
    <property type="protein sequence ID" value="PWN18148.1"/>
    <property type="molecule type" value="Genomic_DNA"/>
</dbReference>
<dbReference type="AlphaFoldDB" id="A0A316TZT7"/>
<dbReference type="PANTHER" id="PTHR31465:SF1">
    <property type="entry name" value="PROTEIN RTA1-RELATED"/>
    <property type="match status" value="1"/>
</dbReference>
<feature type="transmembrane region" description="Helical" evidence="5">
    <location>
        <begin position="43"/>
        <end position="62"/>
    </location>
</feature>
<evidence type="ECO:0000256" key="2">
    <source>
        <dbReference type="ARBA" id="ARBA00022692"/>
    </source>
</evidence>
<dbReference type="RefSeq" id="XP_025345308.1">
    <property type="nucleotide sequence ID" value="XM_025490519.1"/>
</dbReference>
<evidence type="ECO:0000256" key="6">
    <source>
        <dbReference type="SAM" id="SignalP"/>
    </source>
</evidence>
<dbReference type="GO" id="GO:0016020">
    <property type="term" value="C:membrane"/>
    <property type="evidence" value="ECO:0007669"/>
    <property type="project" value="UniProtKB-SubCell"/>
</dbReference>
<evidence type="ECO:0000313" key="8">
    <source>
        <dbReference type="Proteomes" id="UP000245942"/>
    </source>
</evidence>
<evidence type="ECO:0000313" key="7">
    <source>
        <dbReference type="EMBL" id="PWN18148.1"/>
    </source>
</evidence>
<feature type="transmembrane region" description="Helical" evidence="5">
    <location>
        <begin position="143"/>
        <end position="165"/>
    </location>
</feature>
<comment type="subcellular location">
    <subcellularLocation>
        <location evidence="1">Membrane</location>
        <topology evidence="1">Multi-pass membrane protein</topology>
    </subcellularLocation>
</comment>
<accession>A0A316TZT7</accession>
<keyword evidence="8" id="KW-1185">Reference proteome</keyword>
<proteinExistence type="predicted"/>
<dbReference type="Proteomes" id="UP000245942">
    <property type="component" value="Unassembled WGS sequence"/>
</dbReference>
<sequence length="326" mass="36233">MLSSSRQALARAFILISLLSSSSLLVAAETLQSDSILHYVPSLAGNAIIAGFWAVWSILIFFHVFRTRAWWALCLPFGLALAAIAYGIRIKERTNQSSLGLYIVMYLMSVVASPACILAMGYITFGRMVMSQRSPLSILPPRLYTLIFVFSDIFTVLVQAAGGGIQASGADHVDLGVSIFLIGVALQVGSYLFFCALVIECHIKLLRMDRSYSLRRAFCFKGEHADDPATSTARLFLILYFTSIFIIIRLTYRTVENAEGWTGTLNSTEIYSFLLDALPLLLGTSIYIFIWPSKLLAQSTPTDTVRQKLQEWHQKRNTKDVEVAST</sequence>
<keyword evidence="6" id="KW-0732">Signal</keyword>
<name>A0A316TZT7_9BASI</name>
<keyword evidence="2 5" id="KW-0812">Transmembrane</keyword>
<feature type="chain" id="PRO_5016463441" description="RTA1-domain-containing protein" evidence="6">
    <location>
        <begin position="29"/>
        <end position="326"/>
    </location>
</feature>
<evidence type="ECO:0008006" key="9">
    <source>
        <dbReference type="Google" id="ProtNLM"/>
    </source>
</evidence>
<protein>
    <recommendedName>
        <fullName evidence="9">RTA1-domain-containing protein</fullName>
    </recommendedName>
</protein>
<feature type="transmembrane region" description="Helical" evidence="5">
    <location>
        <begin position="69"/>
        <end position="88"/>
    </location>
</feature>
<evidence type="ECO:0000256" key="3">
    <source>
        <dbReference type="ARBA" id="ARBA00022989"/>
    </source>
</evidence>
<keyword evidence="4 5" id="KW-0472">Membrane</keyword>
<feature type="signal peptide" evidence="6">
    <location>
        <begin position="1"/>
        <end position="28"/>
    </location>
</feature>
<feature type="transmembrane region" description="Helical" evidence="5">
    <location>
        <begin position="177"/>
        <end position="199"/>
    </location>
</feature>